<dbReference type="EMBL" id="JBHSFA010000004">
    <property type="protein sequence ID" value="MFC4541896.1"/>
    <property type="molecule type" value="Genomic_DNA"/>
</dbReference>
<sequence>MSDQRTSRSLRWYLGRLWRDLLSVYYANTPIWRWLKSGALVFFGFFAWMSGTVLLSVRPEWGFLTYVMAYGFLLLFWGPFTHFVVVPVSIRLRRTAEHPTVRAVNRHAGKINLSIFFTLVLVFGTFTPGIMMFEFDPGLGDGEQDDVRGTLVCDVDDDVVSCHVDGAQGIDHVVATSGGEVVATVDEPPFAFEVHTDELQETRTGNELVVEYRDESGELLRRQVRTF</sequence>
<keyword evidence="3" id="KW-1185">Reference proteome</keyword>
<evidence type="ECO:0000313" key="2">
    <source>
        <dbReference type="EMBL" id="MFC4541896.1"/>
    </source>
</evidence>
<keyword evidence="1" id="KW-0472">Membrane</keyword>
<name>A0ABD5PMS7_9EURY</name>
<accession>A0ABD5PMS7</accession>
<feature type="transmembrane region" description="Helical" evidence="1">
    <location>
        <begin position="111"/>
        <end position="133"/>
    </location>
</feature>
<evidence type="ECO:0000256" key="1">
    <source>
        <dbReference type="SAM" id="Phobius"/>
    </source>
</evidence>
<feature type="transmembrane region" description="Helical" evidence="1">
    <location>
        <begin position="39"/>
        <end position="57"/>
    </location>
</feature>
<dbReference type="AlphaFoldDB" id="A0ABD5PMS7"/>
<gene>
    <name evidence="2" type="ORF">ACFO5R_08135</name>
</gene>
<dbReference type="RefSeq" id="WP_250142669.1">
    <property type="nucleotide sequence ID" value="NZ_JALIQP010000008.1"/>
</dbReference>
<evidence type="ECO:0000313" key="3">
    <source>
        <dbReference type="Proteomes" id="UP001595898"/>
    </source>
</evidence>
<feature type="transmembrane region" description="Helical" evidence="1">
    <location>
        <begin position="63"/>
        <end position="90"/>
    </location>
</feature>
<keyword evidence="1" id="KW-0812">Transmembrane</keyword>
<protein>
    <submittedName>
        <fullName evidence="2">Uncharacterized protein</fullName>
    </submittedName>
</protein>
<keyword evidence="1" id="KW-1133">Transmembrane helix</keyword>
<proteinExistence type="predicted"/>
<comment type="caution">
    <text evidence="2">The sequence shown here is derived from an EMBL/GenBank/DDBJ whole genome shotgun (WGS) entry which is preliminary data.</text>
</comment>
<organism evidence="2 3">
    <name type="scientific">Halosolutus amylolyticus</name>
    <dbReference type="NCBI Taxonomy" id="2932267"/>
    <lineage>
        <taxon>Archaea</taxon>
        <taxon>Methanobacteriati</taxon>
        <taxon>Methanobacteriota</taxon>
        <taxon>Stenosarchaea group</taxon>
        <taxon>Halobacteria</taxon>
        <taxon>Halobacteriales</taxon>
        <taxon>Natrialbaceae</taxon>
        <taxon>Halosolutus</taxon>
    </lineage>
</organism>
<reference evidence="2 3" key="1">
    <citation type="journal article" date="2019" name="Int. J. Syst. Evol. Microbiol.">
        <title>The Global Catalogue of Microorganisms (GCM) 10K type strain sequencing project: providing services to taxonomists for standard genome sequencing and annotation.</title>
        <authorList>
            <consortium name="The Broad Institute Genomics Platform"/>
            <consortium name="The Broad Institute Genome Sequencing Center for Infectious Disease"/>
            <person name="Wu L."/>
            <person name="Ma J."/>
        </authorList>
    </citation>
    <scope>NUCLEOTIDE SEQUENCE [LARGE SCALE GENOMIC DNA]</scope>
    <source>
        <strain evidence="2 3">WLHS5</strain>
    </source>
</reference>
<dbReference type="Proteomes" id="UP001595898">
    <property type="component" value="Unassembled WGS sequence"/>
</dbReference>